<protein>
    <submittedName>
        <fullName evidence="1">Uncharacterized protein</fullName>
    </submittedName>
</protein>
<name>A0AAE0XQQ0_9GAST</name>
<sequence length="106" mass="11714">MSSPLPRPIDSQCRFIENRRYEDMSMASGATTGRAVHGASRAGTSDTVGVHGRFLVKMNITKESPTRNLVARARLRYSCSCQSGMLPRMKIDLTQSGRPIVNWSQA</sequence>
<dbReference type="EMBL" id="JAWDGP010007852">
    <property type="protein sequence ID" value="KAK3702588.1"/>
    <property type="molecule type" value="Genomic_DNA"/>
</dbReference>
<organism evidence="1 2">
    <name type="scientific">Elysia crispata</name>
    <name type="common">lettuce slug</name>
    <dbReference type="NCBI Taxonomy" id="231223"/>
    <lineage>
        <taxon>Eukaryota</taxon>
        <taxon>Metazoa</taxon>
        <taxon>Spiralia</taxon>
        <taxon>Lophotrochozoa</taxon>
        <taxon>Mollusca</taxon>
        <taxon>Gastropoda</taxon>
        <taxon>Heterobranchia</taxon>
        <taxon>Euthyneura</taxon>
        <taxon>Panpulmonata</taxon>
        <taxon>Sacoglossa</taxon>
        <taxon>Placobranchoidea</taxon>
        <taxon>Plakobranchidae</taxon>
        <taxon>Elysia</taxon>
    </lineage>
</organism>
<accession>A0AAE0XQQ0</accession>
<reference evidence="1" key="1">
    <citation type="journal article" date="2023" name="G3 (Bethesda)">
        <title>A reference genome for the long-term kleptoplast-retaining sea slug Elysia crispata morphotype clarki.</title>
        <authorList>
            <person name="Eastman K.E."/>
            <person name="Pendleton A.L."/>
            <person name="Shaikh M.A."/>
            <person name="Suttiyut T."/>
            <person name="Ogas R."/>
            <person name="Tomko P."/>
            <person name="Gavelis G."/>
            <person name="Widhalm J.R."/>
            <person name="Wisecaver J.H."/>
        </authorList>
    </citation>
    <scope>NUCLEOTIDE SEQUENCE</scope>
    <source>
        <strain evidence="1">ECLA1</strain>
    </source>
</reference>
<evidence type="ECO:0000313" key="2">
    <source>
        <dbReference type="Proteomes" id="UP001283361"/>
    </source>
</evidence>
<comment type="caution">
    <text evidence="1">The sequence shown here is derived from an EMBL/GenBank/DDBJ whole genome shotgun (WGS) entry which is preliminary data.</text>
</comment>
<dbReference type="Proteomes" id="UP001283361">
    <property type="component" value="Unassembled WGS sequence"/>
</dbReference>
<proteinExistence type="predicted"/>
<dbReference type="AlphaFoldDB" id="A0AAE0XQQ0"/>
<gene>
    <name evidence="1" type="ORF">RRG08_042578</name>
</gene>
<evidence type="ECO:0000313" key="1">
    <source>
        <dbReference type="EMBL" id="KAK3702588.1"/>
    </source>
</evidence>
<keyword evidence="2" id="KW-1185">Reference proteome</keyword>